<dbReference type="EMBL" id="JACBZI010000001">
    <property type="protein sequence ID" value="NYI12171.1"/>
    <property type="molecule type" value="Genomic_DNA"/>
</dbReference>
<dbReference type="Gene3D" id="3.60.110.10">
    <property type="entry name" value="Carbon-nitrogen hydrolase"/>
    <property type="match status" value="1"/>
</dbReference>
<dbReference type="RefSeq" id="WP_179532753.1">
    <property type="nucleotide sequence ID" value="NZ_BAAAPP010000001.1"/>
</dbReference>
<accession>A0A7Y9YH63</accession>
<dbReference type="Pfam" id="PF00795">
    <property type="entry name" value="CN_hydrolase"/>
    <property type="match status" value="1"/>
</dbReference>
<reference evidence="3 4" key="1">
    <citation type="submission" date="2020-07" db="EMBL/GenBank/DDBJ databases">
        <title>Sequencing the genomes of 1000 actinobacteria strains.</title>
        <authorList>
            <person name="Klenk H.-P."/>
        </authorList>
    </citation>
    <scope>NUCLEOTIDE SEQUENCE [LARGE SCALE GENOMIC DNA]</scope>
    <source>
        <strain evidence="3 4">DSM 18248</strain>
    </source>
</reference>
<comment type="caution">
    <text evidence="3">The sequence shown here is derived from an EMBL/GenBank/DDBJ whole genome shotgun (WGS) entry which is preliminary data.</text>
</comment>
<keyword evidence="1 3" id="KW-0378">Hydrolase</keyword>
<protein>
    <submittedName>
        <fullName evidence="3">Putative amidohydrolase</fullName>
    </submittedName>
</protein>
<evidence type="ECO:0000313" key="4">
    <source>
        <dbReference type="Proteomes" id="UP000537326"/>
    </source>
</evidence>
<dbReference type="InterPro" id="IPR050345">
    <property type="entry name" value="Aliph_Amidase/BUP"/>
</dbReference>
<evidence type="ECO:0000256" key="1">
    <source>
        <dbReference type="ARBA" id="ARBA00022801"/>
    </source>
</evidence>
<dbReference type="AlphaFoldDB" id="A0A7Y9YH63"/>
<gene>
    <name evidence="3" type="ORF">BKA05_003686</name>
</gene>
<feature type="domain" description="CN hydrolase" evidence="2">
    <location>
        <begin position="13"/>
        <end position="269"/>
    </location>
</feature>
<dbReference type="PANTHER" id="PTHR43674">
    <property type="entry name" value="NITRILASE C965.09-RELATED"/>
    <property type="match status" value="1"/>
</dbReference>
<proteinExistence type="predicted"/>
<name>A0A7Y9YH63_9ACTN</name>
<evidence type="ECO:0000259" key="2">
    <source>
        <dbReference type="PROSITE" id="PS50263"/>
    </source>
</evidence>
<evidence type="ECO:0000313" key="3">
    <source>
        <dbReference type="EMBL" id="NYI12171.1"/>
    </source>
</evidence>
<dbReference type="InterPro" id="IPR003010">
    <property type="entry name" value="C-N_Hydrolase"/>
</dbReference>
<dbReference type="SUPFAM" id="SSF56317">
    <property type="entry name" value="Carbon-nitrogen hydrolase"/>
    <property type="match status" value="1"/>
</dbReference>
<dbReference type="CDD" id="cd07197">
    <property type="entry name" value="nitrilase"/>
    <property type="match status" value="1"/>
</dbReference>
<dbReference type="Proteomes" id="UP000537326">
    <property type="component" value="Unassembled WGS sequence"/>
</dbReference>
<organism evidence="3 4">
    <name type="scientific">Nocardioides marinus</name>
    <dbReference type="NCBI Taxonomy" id="374514"/>
    <lineage>
        <taxon>Bacteria</taxon>
        <taxon>Bacillati</taxon>
        <taxon>Actinomycetota</taxon>
        <taxon>Actinomycetes</taxon>
        <taxon>Propionibacteriales</taxon>
        <taxon>Nocardioidaceae</taxon>
        <taxon>Nocardioides</taxon>
    </lineage>
</organism>
<dbReference type="PROSITE" id="PS50263">
    <property type="entry name" value="CN_HYDROLASE"/>
    <property type="match status" value="1"/>
</dbReference>
<dbReference type="InterPro" id="IPR036526">
    <property type="entry name" value="C-N_Hydrolase_sf"/>
</dbReference>
<keyword evidence="4" id="KW-1185">Reference proteome</keyword>
<sequence length="305" mass="31679">MTSTSTTTPGTAPGTAVAAACAGFGRDVEDNLAQIGRLVADARARGVGLLALPEACLGGYLSVLGAGRDGSHDEQPEDLPPVMDLDGPELRRVAEIAREMTVVVGLCESDGTDRYNTAAVVTGDGVLGAHRKVHQPLGESLFYSAGSDFACVDTPMGRLGTLICYDKAFPEAARALAVDGAEVIACISAWPASRTASAASLAEDRWTQRFNLFDAARALENQVVWLAANQQGTFGKLRFVAHAKVVGPGGDVLASTGTEAGLAVAELDVPAALETARRAMFHLRDRRPETYAAVTAAPMAGAVRA</sequence>
<dbReference type="PANTHER" id="PTHR43674:SF16">
    <property type="entry name" value="CARBON-NITROGEN FAMILY, PUTATIVE (AFU_ORTHOLOGUE AFUA_5G02350)-RELATED"/>
    <property type="match status" value="1"/>
</dbReference>
<dbReference type="GO" id="GO:0016811">
    <property type="term" value="F:hydrolase activity, acting on carbon-nitrogen (but not peptide) bonds, in linear amides"/>
    <property type="evidence" value="ECO:0007669"/>
    <property type="project" value="TreeGrafter"/>
</dbReference>